<evidence type="ECO:0000259" key="9">
    <source>
        <dbReference type="Pfam" id="PF04095"/>
    </source>
</evidence>
<evidence type="ECO:0000256" key="2">
    <source>
        <dbReference type="ARBA" id="ARBA00022642"/>
    </source>
</evidence>
<dbReference type="Gene3D" id="3.20.20.70">
    <property type="entry name" value="Aldolase class I"/>
    <property type="match status" value="1"/>
</dbReference>
<evidence type="ECO:0000256" key="1">
    <source>
        <dbReference type="ARBA" id="ARBA00010897"/>
    </source>
</evidence>
<evidence type="ECO:0000313" key="11">
    <source>
        <dbReference type="EMBL" id="CAB4863836.1"/>
    </source>
</evidence>
<feature type="domain" description="Nicotinate/nicotinamide phosphoribosyltransferase" evidence="9">
    <location>
        <begin position="176"/>
        <end position="445"/>
    </location>
</feature>
<keyword evidence="2" id="KW-0662">Pyridine nucleotide biosynthesis</keyword>
<dbReference type="PANTHER" id="PTHR43816">
    <property type="entry name" value="NICOTINAMIDE PHOSPHORIBOSYLTRANSFERASE"/>
    <property type="match status" value="1"/>
</dbReference>
<comment type="catalytic activity">
    <reaction evidence="8">
        <text>beta-nicotinamide D-ribonucleotide + diphosphate = 5-phospho-alpha-D-ribose 1-diphosphate + nicotinamide + H(+)</text>
        <dbReference type="Rhea" id="RHEA:16149"/>
        <dbReference type="ChEBI" id="CHEBI:14649"/>
        <dbReference type="ChEBI" id="CHEBI:15378"/>
        <dbReference type="ChEBI" id="CHEBI:17154"/>
        <dbReference type="ChEBI" id="CHEBI:33019"/>
        <dbReference type="ChEBI" id="CHEBI:58017"/>
        <dbReference type="EC" id="2.4.2.12"/>
    </reaction>
    <physiologicalReaction direction="right-to-left" evidence="8">
        <dbReference type="Rhea" id="RHEA:16151"/>
    </physiologicalReaction>
</comment>
<dbReference type="PIRSF" id="PIRSF005943">
    <property type="entry name" value="NMPRT"/>
    <property type="match status" value="1"/>
</dbReference>
<evidence type="ECO:0000256" key="4">
    <source>
        <dbReference type="ARBA" id="ARBA00022679"/>
    </source>
</evidence>
<gene>
    <name evidence="11" type="ORF">UFOPK3423_00382</name>
</gene>
<dbReference type="GO" id="GO:0047280">
    <property type="term" value="F:nicotinamide phosphoribosyltransferase activity"/>
    <property type="evidence" value="ECO:0007669"/>
    <property type="project" value="UniProtKB-EC"/>
</dbReference>
<reference evidence="11" key="1">
    <citation type="submission" date="2020-05" db="EMBL/GenBank/DDBJ databases">
        <authorList>
            <person name="Chiriac C."/>
            <person name="Salcher M."/>
            <person name="Ghai R."/>
            <person name="Kavagutti S V."/>
        </authorList>
    </citation>
    <scope>NUCLEOTIDE SEQUENCE</scope>
</reference>
<dbReference type="GO" id="GO:0009435">
    <property type="term" value="P:NAD+ biosynthetic process"/>
    <property type="evidence" value="ECO:0007669"/>
    <property type="project" value="InterPro"/>
</dbReference>
<evidence type="ECO:0000259" key="10">
    <source>
        <dbReference type="Pfam" id="PF18127"/>
    </source>
</evidence>
<keyword evidence="3" id="KW-0328">Glycosyltransferase</keyword>
<dbReference type="Pfam" id="PF04095">
    <property type="entry name" value="NAPRTase"/>
    <property type="match status" value="1"/>
</dbReference>
<protein>
    <recommendedName>
        <fullName evidence="7">Nicotinamide phosphoribosyltransferase</fullName>
        <ecNumber evidence="6">2.4.2.12</ecNumber>
    </recommendedName>
</protein>
<dbReference type="Pfam" id="PF18127">
    <property type="entry name" value="NAMPT_N"/>
    <property type="match status" value="1"/>
</dbReference>
<comment type="pathway">
    <text evidence="5">Cofactor biosynthesis; NAD(+) biosynthesis; nicotinamide D-ribonucleotide from 5-phospho-alpha-D-ribose 1-diphosphate and nicotinamide: step 1/1.</text>
</comment>
<keyword evidence="4" id="KW-0808">Transferase</keyword>
<dbReference type="EMBL" id="CAFBLQ010000027">
    <property type="protein sequence ID" value="CAB4863836.1"/>
    <property type="molecule type" value="Genomic_DNA"/>
</dbReference>
<organism evidence="11">
    <name type="scientific">freshwater metagenome</name>
    <dbReference type="NCBI Taxonomy" id="449393"/>
    <lineage>
        <taxon>unclassified sequences</taxon>
        <taxon>metagenomes</taxon>
        <taxon>ecological metagenomes</taxon>
    </lineage>
</organism>
<dbReference type="PANTHER" id="PTHR43816:SF1">
    <property type="entry name" value="NICOTINAMIDE PHOSPHORIBOSYLTRANSFERASE"/>
    <property type="match status" value="1"/>
</dbReference>
<dbReference type="InterPro" id="IPR016471">
    <property type="entry name" value="Nicotinamide_PRibTrfase"/>
</dbReference>
<evidence type="ECO:0000256" key="5">
    <source>
        <dbReference type="ARBA" id="ARBA00035007"/>
    </source>
</evidence>
<dbReference type="EC" id="2.4.2.12" evidence="6"/>
<dbReference type="SUPFAM" id="SSF51690">
    <property type="entry name" value="Nicotinate/Quinolinate PRTase C-terminal domain-like"/>
    <property type="match status" value="1"/>
</dbReference>
<dbReference type="InterPro" id="IPR041525">
    <property type="entry name" value="N/Namide_PRibTrfase"/>
</dbReference>
<evidence type="ECO:0000256" key="6">
    <source>
        <dbReference type="ARBA" id="ARBA00035024"/>
    </source>
</evidence>
<dbReference type="NCBIfam" id="NF006629">
    <property type="entry name" value="PRK09198.1"/>
    <property type="match status" value="1"/>
</dbReference>
<name>A0A6J7D0K3_9ZZZZ</name>
<dbReference type="InterPro" id="IPR041529">
    <property type="entry name" value="DUF5598"/>
</dbReference>
<feature type="domain" description="Nicotinamide phosphoribosyltransferase N-terminal" evidence="10">
    <location>
        <begin position="9"/>
        <end position="102"/>
    </location>
</feature>
<comment type="similarity">
    <text evidence="1">Belongs to the NAPRTase family.</text>
</comment>
<evidence type="ECO:0000256" key="8">
    <source>
        <dbReference type="ARBA" id="ARBA00047835"/>
    </source>
</evidence>
<evidence type="ECO:0000256" key="7">
    <source>
        <dbReference type="ARBA" id="ARBA00035036"/>
    </source>
</evidence>
<proteinExistence type="inferred from homology"/>
<accession>A0A6J7D0K3</accession>
<sequence length="484" mass="53759">MFTPTDHTNLVLNADCYKHAHHALYPPGTEYISSYIESRGGGFSASVFFGLQAFLMEYLSKPVTLDNILDAEYISHQQNIPFNRQNWIDLLNDHGGYMPVEIEAVPEGTVVPTRNVLLQLVNTDPKYYWVPSYIETALLRGIWYPTTVATLSWNIKQVIRQALERSSDHPELLRVSLHDYGARGVSSMESAGLGGMAHLVNFDQSDTVPGLLAAKRYYNSASTPGGSGPFHEHAGICAWGREREADAMRHLFEVYGSRGLVGLLSDTFDHDNHMRQIIGVELKEQIQGFEGLVVCRVDSGDPVQIVADTAEILLEQFGGETNSKGFRILPPNIRVVQGDGLTIVEIKGIYAELERRGMASDNVLFGMGGGLLQHVNRDTMNFGQKANAACIEGKWVDLQKTPTGSRMKRSKAGRLALVRVDGEYRTVRREEVKPEQNLLRPVFRDGKLLETADFAEVIARSEESVPDWYYAEASDPDAEPVASA</sequence>
<evidence type="ECO:0000256" key="3">
    <source>
        <dbReference type="ARBA" id="ARBA00022676"/>
    </source>
</evidence>
<dbReference type="InterPro" id="IPR036068">
    <property type="entry name" value="Nicotinate_pribotase-like_C"/>
</dbReference>
<dbReference type="InterPro" id="IPR013785">
    <property type="entry name" value="Aldolase_TIM"/>
</dbReference>
<dbReference type="AlphaFoldDB" id="A0A6J7D0K3"/>